<reference evidence="1 2" key="1">
    <citation type="journal article" date="2019" name="Nat. Ecol. Evol.">
        <title>Megaphylogeny resolves global patterns of mushroom evolution.</title>
        <authorList>
            <person name="Varga T."/>
            <person name="Krizsan K."/>
            <person name="Foldi C."/>
            <person name="Dima B."/>
            <person name="Sanchez-Garcia M."/>
            <person name="Sanchez-Ramirez S."/>
            <person name="Szollosi G.J."/>
            <person name="Szarkandi J.G."/>
            <person name="Papp V."/>
            <person name="Albert L."/>
            <person name="Andreopoulos W."/>
            <person name="Angelini C."/>
            <person name="Antonin V."/>
            <person name="Barry K.W."/>
            <person name="Bougher N.L."/>
            <person name="Buchanan P."/>
            <person name="Buyck B."/>
            <person name="Bense V."/>
            <person name="Catcheside P."/>
            <person name="Chovatia M."/>
            <person name="Cooper J."/>
            <person name="Damon W."/>
            <person name="Desjardin D."/>
            <person name="Finy P."/>
            <person name="Geml J."/>
            <person name="Haridas S."/>
            <person name="Hughes K."/>
            <person name="Justo A."/>
            <person name="Karasinski D."/>
            <person name="Kautmanova I."/>
            <person name="Kiss B."/>
            <person name="Kocsube S."/>
            <person name="Kotiranta H."/>
            <person name="LaButti K.M."/>
            <person name="Lechner B.E."/>
            <person name="Liimatainen K."/>
            <person name="Lipzen A."/>
            <person name="Lukacs Z."/>
            <person name="Mihaltcheva S."/>
            <person name="Morgado L.N."/>
            <person name="Niskanen T."/>
            <person name="Noordeloos M.E."/>
            <person name="Ohm R.A."/>
            <person name="Ortiz-Santana B."/>
            <person name="Ovrebo C."/>
            <person name="Racz N."/>
            <person name="Riley R."/>
            <person name="Savchenko A."/>
            <person name="Shiryaev A."/>
            <person name="Soop K."/>
            <person name="Spirin V."/>
            <person name="Szebenyi C."/>
            <person name="Tomsovsky M."/>
            <person name="Tulloss R.E."/>
            <person name="Uehling J."/>
            <person name="Grigoriev I.V."/>
            <person name="Vagvolgyi C."/>
            <person name="Papp T."/>
            <person name="Martin F.M."/>
            <person name="Miettinen O."/>
            <person name="Hibbett D.S."/>
            <person name="Nagy L.G."/>
        </authorList>
    </citation>
    <scope>NUCLEOTIDE SEQUENCE [LARGE SCALE GENOMIC DNA]</scope>
    <source>
        <strain evidence="1 2">NL-1719</strain>
    </source>
</reference>
<organism evidence="1 2">
    <name type="scientific">Pluteus cervinus</name>
    <dbReference type="NCBI Taxonomy" id="181527"/>
    <lineage>
        <taxon>Eukaryota</taxon>
        <taxon>Fungi</taxon>
        <taxon>Dikarya</taxon>
        <taxon>Basidiomycota</taxon>
        <taxon>Agaricomycotina</taxon>
        <taxon>Agaricomycetes</taxon>
        <taxon>Agaricomycetidae</taxon>
        <taxon>Agaricales</taxon>
        <taxon>Pluteineae</taxon>
        <taxon>Pluteaceae</taxon>
        <taxon>Pluteus</taxon>
    </lineage>
</organism>
<evidence type="ECO:0000313" key="1">
    <source>
        <dbReference type="EMBL" id="TFK74210.1"/>
    </source>
</evidence>
<dbReference type="Proteomes" id="UP000308600">
    <property type="component" value="Unassembled WGS sequence"/>
</dbReference>
<dbReference type="EMBL" id="ML208269">
    <property type="protein sequence ID" value="TFK74210.1"/>
    <property type="molecule type" value="Genomic_DNA"/>
</dbReference>
<name>A0ACD3B8P4_9AGAR</name>
<protein>
    <submittedName>
        <fullName evidence="1">Uncharacterized protein</fullName>
    </submittedName>
</protein>
<proteinExistence type="predicted"/>
<keyword evidence="2" id="KW-1185">Reference proteome</keyword>
<evidence type="ECO:0000313" key="2">
    <source>
        <dbReference type="Proteomes" id="UP000308600"/>
    </source>
</evidence>
<accession>A0ACD3B8P4</accession>
<gene>
    <name evidence="1" type="ORF">BDN72DRAFT_833518</name>
</gene>
<sequence>MEHATTPRLPPEIECTIFEIAARSAEPFILERINLLLVSKRTQHWIDPILYQTFMYTLLSTRDRLVPSKDNPPVPPSKFHFIRQLYVYLTESGDIQETLHESLLVGCPNLTTLSLWCGGRASEIFGQILDGCFPFLERLSIDLRRVFKELYSGSNPPSDLIKRGLGSLTHLQLLFALPNVEMLSFFQQLPNLTHLGFLGVADLSRSILAAILSSSLGRRLKVLISARLQHKIQPRQERTDIYEETGVDDIRLVFLRQSTSTYAADCMKEARGAGIGMWEFAEDIIEERVKKKLANDAGEVLG</sequence>